<evidence type="ECO:0000259" key="2">
    <source>
        <dbReference type="Pfam" id="PF09374"/>
    </source>
</evidence>
<proteinExistence type="predicted"/>
<dbReference type="AlphaFoldDB" id="W5YLD5"/>
<dbReference type="EMBL" id="CP007151">
    <property type="protein sequence ID" value="AHI29714.1"/>
    <property type="molecule type" value="Genomic_DNA"/>
</dbReference>
<feature type="domain" description="Peptidoglycan binding" evidence="2">
    <location>
        <begin position="88"/>
        <end position="149"/>
    </location>
</feature>
<gene>
    <name evidence="3" type="ORF">AU14_17600</name>
</gene>
<dbReference type="InterPro" id="IPR008565">
    <property type="entry name" value="TtsA-like_GH18_dom"/>
</dbReference>
<name>W5YLD5_9GAMM</name>
<dbReference type="Pfam" id="PF09374">
    <property type="entry name" value="PG_binding_3"/>
    <property type="match status" value="1"/>
</dbReference>
<dbReference type="SUPFAM" id="SSF53955">
    <property type="entry name" value="Lysozyme-like"/>
    <property type="match status" value="1"/>
</dbReference>
<evidence type="ECO:0000313" key="4">
    <source>
        <dbReference type="Proteomes" id="UP000061489"/>
    </source>
</evidence>
<dbReference type="STRING" id="1420916.AU14_17600"/>
<sequence length="171" mass="19410">MDYFVVAMEHVFEWEGGEVNDPRDPGGHTKFGISKRSYPHLDISSLTRKKAIQIYRKDYWELCQCDKLPGPLALMVFDSAVNQGPDRAKKILQAVLGVKQDGQIGPKTLSAAQEVNLKVALLGYSVRRALHYVRLPTFNYYGKGWLSRLFDTHAAAMTHYVEEAQLRKGIR</sequence>
<dbReference type="InterPro" id="IPR018537">
    <property type="entry name" value="Peptidoglycan-bd_3"/>
</dbReference>
<organism evidence="3 4">
    <name type="scientific">Marinobacter similis</name>
    <dbReference type="NCBI Taxonomy" id="1420916"/>
    <lineage>
        <taxon>Bacteria</taxon>
        <taxon>Pseudomonadati</taxon>
        <taxon>Pseudomonadota</taxon>
        <taxon>Gammaproteobacteria</taxon>
        <taxon>Pseudomonadales</taxon>
        <taxon>Marinobacteraceae</taxon>
        <taxon>Marinobacter</taxon>
    </lineage>
</organism>
<dbReference type="InterPro" id="IPR023346">
    <property type="entry name" value="Lysozyme-like_dom_sf"/>
</dbReference>
<dbReference type="Gene3D" id="1.20.141.10">
    <property type="entry name" value="Chitosanase, subunit A, domain 1"/>
    <property type="match status" value="1"/>
</dbReference>
<protein>
    <submittedName>
        <fullName evidence="3">Uncharacterized protein</fullName>
    </submittedName>
</protein>
<keyword evidence="4" id="KW-1185">Reference proteome</keyword>
<dbReference type="Proteomes" id="UP000061489">
    <property type="component" value="Chromosome"/>
</dbReference>
<dbReference type="KEGG" id="msx:AU14_17600"/>
<reference evidence="3 4" key="1">
    <citation type="journal article" date="2014" name="Genome Announc.">
        <title>Draft Genome Sequences of Marinobacter similis A3d10T and Marinobacter salarius R9SW1T.</title>
        <authorList>
            <person name="Ivanova E.P."/>
            <person name="Ng H.J."/>
            <person name="Webb H.K."/>
            <person name="Feng G."/>
            <person name="Oshima K."/>
            <person name="Hattori M."/>
            <person name="Ohkuma M."/>
            <person name="Sergeev A.F."/>
            <person name="Mikhailov V.V."/>
            <person name="Crawford R.J."/>
            <person name="Sawabe T."/>
        </authorList>
    </citation>
    <scope>NUCLEOTIDE SEQUENCE [LARGE SCALE GENOMIC DNA]</scope>
    <source>
        <strain evidence="3 4">A3d10</strain>
    </source>
</reference>
<dbReference type="Pfam" id="PF05838">
    <property type="entry name" value="Glyco_hydro_108"/>
    <property type="match status" value="1"/>
</dbReference>
<accession>W5YLD5</accession>
<evidence type="ECO:0000313" key="3">
    <source>
        <dbReference type="EMBL" id="AHI29714.1"/>
    </source>
</evidence>
<dbReference type="HOGENOM" id="CLU_082693_1_0_6"/>
<evidence type="ECO:0000259" key="1">
    <source>
        <dbReference type="Pfam" id="PF05838"/>
    </source>
</evidence>
<dbReference type="CDD" id="cd13926">
    <property type="entry name" value="N-acetylmuramidase_GH108"/>
    <property type="match status" value="1"/>
</dbReference>
<feature type="domain" description="TtsA-like Glycoside hydrolase family 108" evidence="1">
    <location>
        <begin position="8"/>
        <end position="84"/>
    </location>
</feature>